<feature type="domain" description="PH" evidence="2">
    <location>
        <begin position="104"/>
        <end position="221"/>
    </location>
</feature>
<proteinExistence type="predicted"/>
<dbReference type="PANTHER" id="PTHR37283:SF1">
    <property type="entry name" value="PH DOMAIN-CONTAINING PROTEIN YHR131C"/>
    <property type="match status" value="1"/>
</dbReference>
<feature type="compositionally biased region" description="Polar residues" evidence="1">
    <location>
        <begin position="258"/>
        <end position="268"/>
    </location>
</feature>
<dbReference type="Proteomes" id="UP001172155">
    <property type="component" value="Unassembled WGS sequence"/>
</dbReference>
<dbReference type="Pfam" id="PF15410">
    <property type="entry name" value="PH_9"/>
    <property type="match status" value="1"/>
</dbReference>
<evidence type="ECO:0000259" key="2">
    <source>
        <dbReference type="SMART" id="SM00233"/>
    </source>
</evidence>
<feature type="compositionally biased region" description="Acidic residues" evidence="1">
    <location>
        <begin position="287"/>
        <end position="300"/>
    </location>
</feature>
<accession>A0AA40F8V3</accession>
<dbReference type="SMART" id="SM00233">
    <property type="entry name" value="PH"/>
    <property type="match status" value="1"/>
</dbReference>
<feature type="compositionally biased region" description="Basic and acidic residues" evidence="1">
    <location>
        <begin position="20"/>
        <end position="29"/>
    </location>
</feature>
<dbReference type="AlphaFoldDB" id="A0AA40F8V3"/>
<evidence type="ECO:0000313" key="3">
    <source>
        <dbReference type="EMBL" id="KAK0753335.1"/>
    </source>
</evidence>
<dbReference type="SUPFAM" id="SSF50729">
    <property type="entry name" value="PH domain-like"/>
    <property type="match status" value="1"/>
</dbReference>
<organism evidence="3 4">
    <name type="scientific">Schizothecium vesticola</name>
    <dbReference type="NCBI Taxonomy" id="314040"/>
    <lineage>
        <taxon>Eukaryota</taxon>
        <taxon>Fungi</taxon>
        <taxon>Dikarya</taxon>
        <taxon>Ascomycota</taxon>
        <taxon>Pezizomycotina</taxon>
        <taxon>Sordariomycetes</taxon>
        <taxon>Sordariomycetidae</taxon>
        <taxon>Sordariales</taxon>
        <taxon>Schizotheciaceae</taxon>
        <taxon>Schizothecium</taxon>
    </lineage>
</organism>
<dbReference type="InterPro" id="IPR001849">
    <property type="entry name" value="PH_domain"/>
</dbReference>
<dbReference type="Gene3D" id="2.30.29.30">
    <property type="entry name" value="Pleckstrin-homology domain (PH domain)/Phosphotyrosine-binding domain (PTB)"/>
    <property type="match status" value="1"/>
</dbReference>
<dbReference type="InterPro" id="IPR041681">
    <property type="entry name" value="PH_9"/>
</dbReference>
<feature type="region of interest" description="Disordered" evidence="1">
    <location>
        <begin position="1"/>
        <end position="29"/>
    </location>
</feature>
<sequence>MEPNDAFSQHDAAGAPAPADRPRRMSMEEDMLYRDLMTSRPAKPPSYESSVKAVLAAERRAAAAAAVAAASSDAASRNRPSTPRDVLPKYSCDVNVEGVFMRKMELEDTIKRAEYRTWQMVYVELRGTMLNVYQVKKERGWWATKPEGPDISPDAPPWVKKGTLEKTYNLMHADAGIAADYRKRRYVIRLRVETDQFLLSCVELKTFVTWLDRIFAAIDVAAPLDERDFPRDQSIPRIQRLRWLRGQRPRPEGDSSGLPPQSTQTQSDLPRAAPGPHATSNVPENAIADDDEEEGEEEDGQAGHDSGSTGETRGHAHPPIPPTASRHPASGRLSTSSYPNEHLDPDTGKWMPRSQWTDTHDQLYAKLCYAVLLFKSPRKSNYVVSRGKRWYVDWDSGRMVRVLPPAYGEVDLWGPWQVIAPENRLI</sequence>
<feature type="region of interest" description="Disordered" evidence="1">
    <location>
        <begin position="240"/>
        <end position="350"/>
    </location>
</feature>
<reference evidence="3" key="1">
    <citation type="submission" date="2023-06" db="EMBL/GenBank/DDBJ databases">
        <title>Genome-scale phylogeny and comparative genomics of the fungal order Sordariales.</title>
        <authorList>
            <consortium name="Lawrence Berkeley National Laboratory"/>
            <person name="Hensen N."/>
            <person name="Bonometti L."/>
            <person name="Westerberg I."/>
            <person name="Brannstrom I.O."/>
            <person name="Guillou S."/>
            <person name="Cros-Aarteil S."/>
            <person name="Calhoun S."/>
            <person name="Haridas S."/>
            <person name="Kuo A."/>
            <person name="Mondo S."/>
            <person name="Pangilinan J."/>
            <person name="Riley R."/>
            <person name="LaButti K."/>
            <person name="Andreopoulos B."/>
            <person name="Lipzen A."/>
            <person name="Chen C."/>
            <person name="Yanf M."/>
            <person name="Daum C."/>
            <person name="Ng V."/>
            <person name="Clum A."/>
            <person name="Steindorff A."/>
            <person name="Ohm R."/>
            <person name="Martin F."/>
            <person name="Silar P."/>
            <person name="Natvig D."/>
            <person name="Lalanne C."/>
            <person name="Gautier V."/>
            <person name="Ament-velasquez S.L."/>
            <person name="Kruys A."/>
            <person name="Hutchinson M.I."/>
            <person name="Powell A.J."/>
            <person name="Barry K."/>
            <person name="Miller A.N."/>
            <person name="Grigoriev I.V."/>
            <person name="Debuchy R."/>
            <person name="Gladieux P."/>
            <person name="Thoren M.H."/>
            <person name="Johannesson H."/>
        </authorList>
    </citation>
    <scope>NUCLEOTIDE SEQUENCE</scope>
    <source>
        <strain evidence="3">SMH3187-1</strain>
    </source>
</reference>
<keyword evidence="4" id="KW-1185">Reference proteome</keyword>
<dbReference type="InterPro" id="IPR011993">
    <property type="entry name" value="PH-like_dom_sf"/>
</dbReference>
<dbReference type="EMBL" id="JAUKUD010000001">
    <property type="protein sequence ID" value="KAK0753335.1"/>
    <property type="molecule type" value="Genomic_DNA"/>
</dbReference>
<gene>
    <name evidence="3" type="ORF">B0T18DRAFT_316942</name>
</gene>
<evidence type="ECO:0000256" key="1">
    <source>
        <dbReference type="SAM" id="MobiDB-lite"/>
    </source>
</evidence>
<protein>
    <recommendedName>
        <fullName evidence="2">PH domain-containing protein</fullName>
    </recommendedName>
</protein>
<evidence type="ECO:0000313" key="4">
    <source>
        <dbReference type="Proteomes" id="UP001172155"/>
    </source>
</evidence>
<comment type="caution">
    <text evidence="3">The sequence shown here is derived from an EMBL/GenBank/DDBJ whole genome shotgun (WGS) entry which is preliminary data.</text>
</comment>
<dbReference type="PANTHER" id="PTHR37283">
    <property type="entry name" value="PH DOMAIN-CONTAINING PROTEIN YHR131C"/>
    <property type="match status" value="1"/>
</dbReference>
<name>A0AA40F8V3_9PEZI</name>